<gene>
    <name evidence="2" type="ORF">AWB66_02709</name>
</gene>
<reference evidence="2" key="1">
    <citation type="submission" date="2016-01" db="EMBL/GenBank/DDBJ databases">
        <authorList>
            <person name="Peeters Charlotte."/>
        </authorList>
    </citation>
    <scope>NUCLEOTIDE SEQUENCE</scope>
    <source>
        <strain evidence="2">LMG 22936</strain>
    </source>
</reference>
<accession>A0A158HY15</accession>
<feature type="region of interest" description="Disordered" evidence="1">
    <location>
        <begin position="1"/>
        <end position="53"/>
    </location>
</feature>
<name>A0A158HY15_9BURK</name>
<evidence type="ECO:0000256" key="1">
    <source>
        <dbReference type="SAM" id="MobiDB-lite"/>
    </source>
</evidence>
<feature type="compositionally biased region" description="Basic residues" evidence="1">
    <location>
        <begin position="31"/>
        <end position="44"/>
    </location>
</feature>
<proteinExistence type="predicted"/>
<dbReference type="AlphaFoldDB" id="A0A158HY15"/>
<evidence type="ECO:0000313" key="3">
    <source>
        <dbReference type="Proteomes" id="UP000054717"/>
    </source>
</evidence>
<organism evidence="2 3">
    <name type="scientific">Caballeronia telluris</name>
    <dbReference type="NCBI Taxonomy" id="326475"/>
    <lineage>
        <taxon>Bacteria</taxon>
        <taxon>Pseudomonadati</taxon>
        <taxon>Pseudomonadota</taxon>
        <taxon>Betaproteobacteria</taxon>
        <taxon>Burkholderiales</taxon>
        <taxon>Burkholderiaceae</taxon>
        <taxon>Caballeronia</taxon>
    </lineage>
</organism>
<comment type="caution">
    <text evidence="2">The sequence shown here is derived from an EMBL/GenBank/DDBJ whole genome shotgun (WGS) entry which is preliminary data.</text>
</comment>
<dbReference type="STRING" id="326475.AWB66_02709"/>
<evidence type="ECO:0000313" key="2">
    <source>
        <dbReference type="EMBL" id="SAL48600.1"/>
    </source>
</evidence>
<dbReference type="EMBL" id="FCNZ02000009">
    <property type="protein sequence ID" value="SAL48600.1"/>
    <property type="molecule type" value="Genomic_DNA"/>
</dbReference>
<sequence length="89" mass="10037">MYRRNFTASDPPRFDIGGTERHDSPKVYRNTPKKAAPRHARARNKCAGESSNGARSAFRLTFPTLCGRLCGPSRLLTESFLGRQVLPMW</sequence>
<dbReference type="Proteomes" id="UP000054717">
    <property type="component" value="Unassembled WGS sequence"/>
</dbReference>
<protein>
    <submittedName>
        <fullName evidence="2">Uncharacterized protein</fullName>
    </submittedName>
</protein>
<keyword evidence="3" id="KW-1185">Reference proteome</keyword>